<protein>
    <submittedName>
        <fullName evidence="1">Uncharacterized protein</fullName>
    </submittedName>
</protein>
<comment type="caution">
    <text evidence="1">The sequence shown here is derived from an EMBL/GenBank/DDBJ whole genome shotgun (WGS) entry which is preliminary data.</text>
</comment>
<name>A0AAP0J5P1_9MAGN</name>
<keyword evidence="2" id="KW-1185">Reference proteome</keyword>
<evidence type="ECO:0000313" key="2">
    <source>
        <dbReference type="Proteomes" id="UP001420932"/>
    </source>
</evidence>
<organism evidence="1 2">
    <name type="scientific">Stephania yunnanensis</name>
    <dbReference type="NCBI Taxonomy" id="152371"/>
    <lineage>
        <taxon>Eukaryota</taxon>
        <taxon>Viridiplantae</taxon>
        <taxon>Streptophyta</taxon>
        <taxon>Embryophyta</taxon>
        <taxon>Tracheophyta</taxon>
        <taxon>Spermatophyta</taxon>
        <taxon>Magnoliopsida</taxon>
        <taxon>Ranunculales</taxon>
        <taxon>Menispermaceae</taxon>
        <taxon>Menispermoideae</taxon>
        <taxon>Cissampelideae</taxon>
        <taxon>Stephania</taxon>
    </lineage>
</organism>
<proteinExistence type="predicted"/>
<accession>A0AAP0J5P1</accession>
<evidence type="ECO:0000313" key="1">
    <source>
        <dbReference type="EMBL" id="KAK9128046.1"/>
    </source>
</evidence>
<reference evidence="1 2" key="1">
    <citation type="submission" date="2024-01" db="EMBL/GenBank/DDBJ databases">
        <title>Genome assemblies of Stephania.</title>
        <authorList>
            <person name="Yang L."/>
        </authorList>
    </citation>
    <scope>NUCLEOTIDE SEQUENCE [LARGE SCALE GENOMIC DNA]</scope>
    <source>
        <strain evidence="1">YNDBR</strain>
        <tissue evidence="1">Leaf</tissue>
    </source>
</reference>
<dbReference type="EMBL" id="JBBNAF010000007">
    <property type="protein sequence ID" value="KAK9128046.1"/>
    <property type="molecule type" value="Genomic_DNA"/>
</dbReference>
<gene>
    <name evidence="1" type="ORF">Syun_016843</name>
</gene>
<sequence length="101" mass="10965">MCLQVAKSPGETKKKSKIGREFSWMDSIGDALENVSLLMANIILPVLLEIVMKGDPRVEAATIIWSVDASNWVRNPGRARKGETAVEVVLKKAVVKGSGET</sequence>
<dbReference type="Proteomes" id="UP001420932">
    <property type="component" value="Unassembled WGS sequence"/>
</dbReference>
<dbReference type="AlphaFoldDB" id="A0AAP0J5P1"/>